<dbReference type="InterPro" id="IPR025525">
    <property type="entry name" value="hAT-like_transposase_RNase-H"/>
</dbReference>
<sequence length="502" mass="58508">MNNHIKKRKCPQFTPPGQQQLNFQVSDDGETHSVVTHSFDQDACRAALTRMVIKDELPFIVVQREGFLEFCHQLEPRFKVPSRFTEARDCMKMYLNEYHRLKADFRKYGRRFCLTTDTWSSVTNMSYMVLNGHYIDENWVLKKKILNFCPVTDHTGLELGKTVASCLLQWGIERVFTLTVDNVSSNNETVSYLSKRVVGWKSEILGGEHMHLRGAAHILSLVVKDDMDLYNESISRIREAVKFIRGSGERLKKFRECAEQRKINITKFLSLDCEIRWNSTYQMLSTAEKYEEVFYQFEESGYADKFLNPPRPSTRGNTAAPAIPKVWPIASDWEIARAFVRLLKRFYDATLKFSGSTYVTSNLFLDEVISTNDILQEWVKNGNMLLADMADWMVLKYEKYWAVDKINKMLYIAVLLDPRRKEAYLRFSLRELLRENVATVDKEVHEMMTVVKLILTNMFDEYALLYKGSDMVSRPTAEIQPDTSLSQEPQNPINRFVESEKH</sequence>
<dbReference type="Pfam" id="PF14372">
    <property type="entry name" value="hAT-like_RNase-H"/>
    <property type="match status" value="1"/>
</dbReference>
<dbReference type="GO" id="GO:0003677">
    <property type="term" value="F:DNA binding"/>
    <property type="evidence" value="ECO:0007669"/>
    <property type="project" value="UniProtKB-KW"/>
</dbReference>
<keyword evidence="5" id="KW-1185">Reference proteome</keyword>
<evidence type="ECO:0000313" key="4">
    <source>
        <dbReference type="EMBL" id="KAI3926241.1"/>
    </source>
</evidence>
<proteinExistence type="predicted"/>
<name>A0AAD4SY71_9MAGN</name>
<accession>A0AAD4SY71</accession>
<dbReference type="InterPro" id="IPR052035">
    <property type="entry name" value="ZnF_BED_domain_contain"/>
</dbReference>
<protein>
    <recommendedName>
        <fullName evidence="3">hAT-like transposase RNase-H fold domain-containing protein</fullName>
    </recommendedName>
</protein>
<dbReference type="SUPFAM" id="SSF53098">
    <property type="entry name" value="Ribonuclease H-like"/>
    <property type="match status" value="1"/>
</dbReference>
<keyword evidence="1" id="KW-0238">DNA-binding</keyword>
<dbReference type="PANTHER" id="PTHR46481:SF8">
    <property type="entry name" value="ZINC FINGER BED DOMAIN-CONTAINING PROTEIN RICESLEEPER 1-LIKE"/>
    <property type="match status" value="1"/>
</dbReference>
<dbReference type="SUPFAM" id="SSF140996">
    <property type="entry name" value="Hermes dimerisation domain"/>
    <property type="match status" value="1"/>
</dbReference>
<evidence type="ECO:0000256" key="2">
    <source>
        <dbReference type="SAM" id="MobiDB-lite"/>
    </source>
</evidence>
<gene>
    <name evidence="4" type="ORF">MKW98_028377</name>
</gene>
<dbReference type="EMBL" id="JAJJMB010008071">
    <property type="protein sequence ID" value="KAI3926241.1"/>
    <property type="molecule type" value="Genomic_DNA"/>
</dbReference>
<feature type="region of interest" description="Disordered" evidence="2">
    <location>
        <begin position="477"/>
        <end position="502"/>
    </location>
</feature>
<feature type="compositionally biased region" description="Polar residues" evidence="2">
    <location>
        <begin position="481"/>
        <end position="493"/>
    </location>
</feature>
<dbReference type="Proteomes" id="UP001202328">
    <property type="component" value="Unassembled WGS sequence"/>
</dbReference>
<evidence type="ECO:0000259" key="3">
    <source>
        <dbReference type="Pfam" id="PF14372"/>
    </source>
</evidence>
<evidence type="ECO:0000313" key="5">
    <source>
        <dbReference type="Proteomes" id="UP001202328"/>
    </source>
</evidence>
<comment type="caution">
    <text evidence="4">The sequence shown here is derived from an EMBL/GenBank/DDBJ whole genome shotgun (WGS) entry which is preliminary data.</text>
</comment>
<organism evidence="4 5">
    <name type="scientific">Papaver atlanticum</name>
    <dbReference type="NCBI Taxonomy" id="357466"/>
    <lineage>
        <taxon>Eukaryota</taxon>
        <taxon>Viridiplantae</taxon>
        <taxon>Streptophyta</taxon>
        <taxon>Embryophyta</taxon>
        <taxon>Tracheophyta</taxon>
        <taxon>Spermatophyta</taxon>
        <taxon>Magnoliopsida</taxon>
        <taxon>Ranunculales</taxon>
        <taxon>Papaveraceae</taxon>
        <taxon>Papaveroideae</taxon>
        <taxon>Papaver</taxon>
    </lineage>
</organism>
<reference evidence="4" key="1">
    <citation type="submission" date="2022-04" db="EMBL/GenBank/DDBJ databases">
        <title>A functionally conserved STORR gene fusion in Papaver species that diverged 16.8 million years ago.</title>
        <authorList>
            <person name="Catania T."/>
        </authorList>
    </citation>
    <scope>NUCLEOTIDE SEQUENCE</scope>
    <source>
        <strain evidence="4">S-188037</strain>
    </source>
</reference>
<dbReference type="InterPro" id="IPR012337">
    <property type="entry name" value="RNaseH-like_sf"/>
</dbReference>
<dbReference type="AlphaFoldDB" id="A0AAD4SY71"/>
<feature type="domain" description="hAT-like transposase RNase-H fold" evidence="3">
    <location>
        <begin position="354"/>
        <end position="462"/>
    </location>
</feature>
<dbReference type="PANTHER" id="PTHR46481">
    <property type="entry name" value="ZINC FINGER BED DOMAIN-CONTAINING PROTEIN 4"/>
    <property type="match status" value="1"/>
</dbReference>
<evidence type="ECO:0000256" key="1">
    <source>
        <dbReference type="ARBA" id="ARBA00023125"/>
    </source>
</evidence>